<feature type="region of interest" description="Disordered" evidence="1">
    <location>
        <begin position="212"/>
        <end position="251"/>
    </location>
</feature>
<feature type="compositionally biased region" description="Acidic residues" evidence="1">
    <location>
        <begin position="215"/>
        <end position="232"/>
    </location>
</feature>
<sequence>MRAVTTRKNKYAAADPDYRSEIWADGTEASEVFFNPTITTGQGTRQLLALAGKGLAEFSQIFGLATRNVISLHKGVLKAKIKAHNHNADSVAEGNDEVVDADKAGRAFVGQIEYERECGKLAAHLVQKFEQLQKVVATILAEQETHGDMVMKNLDSLKKVTIGIKCVDNIWAEIVEDIRRLKRMTEAADAHRNTLMPALGGTGMQLVEVKVEKTDGEDDTDDDATVTGDDDAEKPRVFYIVNSDEAPDAEA</sequence>
<dbReference type="EMBL" id="KN846951">
    <property type="protein sequence ID" value="KIV84563.1"/>
    <property type="molecule type" value="Genomic_DNA"/>
</dbReference>
<accession>A0A0D1ZCS2</accession>
<dbReference type="AlphaFoldDB" id="A0A0D1ZCS2"/>
<gene>
    <name evidence="2" type="ORF">PV11_00336</name>
</gene>
<name>A0A0D1ZCS2_9EURO</name>
<proteinExistence type="predicted"/>
<evidence type="ECO:0000313" key="3">
    <source>
        <dbReference type="Proteomes" id="UP000053599"/>
    </source>
</evidence>
<reference evidence="2 3" key="1">
    <citation type="submission" date="2015-01" db="EMBL/GenBank/DDBJ databases">
        <title>The Genome Sequence of Exophiala sideris CBS121828.</title>
        <authorList>
            <consortium name="The Broad Institute Genomics Platform"/>
            <person name="Cuomo C."/>
            <person name="de Hoog S."/>
            <person name="Gorbushina A."/>
            <person name="Stielow B."/>
            <person name="Teixiera M."/>
            <person name="Abouelleil A."/>
            <person name="Chapman S.B."/>
            <person name="Priest M."/>
            <person name="Young S.K."/>
            <person name="Wortman J."/>
            <person name="Nusbaum C."/>
            <person name="Birren B."/>
        </authorList>
    </citation>
    <scope>NUCLEOTIDE SEQUENCE [LARGE SCALE GENOMIC DNA]</scope>
    <source>
        <strain evidence="2 3">CBS 121828</strain>
    </source>
</reference>
<evidence type="ECO:0000256" key="1">
    <source>
        <dbReference type="SAM" id="MobiDB-lite"/>
    </source>
</evidence>
<protein>
    <submittedName>
        <fullName evidence="2">Uncharacterized protein</fullName>
    </submittedName>
</protein>
<dbReference type="OrthoDB" id="4153356at2759"/>
<dbReference type="Proteomes" id="UP000053599">
    <property type="component" value="Unassembled WGS sequence"/>
</dbReference>
<dbReference type="HOGENOM" id="CLU_1011937_0_0_1"/>
<evidence type="ECO:0000313" key="2">
    <source>
        <dbReference type="EMBL" id="KIV84563.1"/>
    </source>
</evidence>
<organism evidence="2 3">
    <name type="scientific">Exophiala sideris</name>
    <dbReference type="NCBI Taxonomy" id="1016849"/>
    <lineage>
        <taxon>Eukaryota</taxon>
        <taxon>Fungi</taxon>
        <taxon>Dikarya</taxon>
        <taxon>Ascomycota</taxon>
        <taxon>Pezizomycotina</taxon>
        <taxon>Eurotiomycetes</taxon>
        <taxon>Chaetothyriomycetidae</taxon>
        <taxon>Chaetothyriales</taxon>
        <taxon>Herpotrichiellaceae</taxon>
        <taxon>Exophiala</taxon>
    </lineage>
</organism>